<dbReference type="AlphaFoldDB" id="A0A7S0KBT7"/>
<reference evidence="2" key="1">
    <citation type="submission" date="2021-01" db="EMBL/GenBank/DDBJ databases">
        <authorList>
            <person name="Corre E."/>
            <person name="Pelletier E."/>
            <person name="Niang G."/>
            <person name="Scheremetjew M."/>
            <person name="Finn R."/>
            <person name="Kale V."/>
            <person name="Holt S."/>
            <person name="Cochrane G."/>
            <person name="Meng A."/>
            <person name="Brown T."/>
            <person name="Cohen L."/>
        </authorList>
    </citation>
    <scope>NUCLEOTIDE SEQUENCE</scope>
    <source>
        <strain evidence="2">B651</strain>
    </source>
</reference>
<feature type="compositionally biased region" description="Low complexity" evidence="1">
    <location>
        <begin position="97"/>
        <end position="113"/>
    </location>
</feature>
<name>A0A7S0KBT7_9STRA</name>
<protein>
    <submittedName>
        <fullName evidence="2">Uncharacterized protein</fullName>
    </submittedName>
</protein>
<feature type="region of interest" description="Disordered" evidence="1">
    <location>
        <begin position="1"/>
        <end position="122"/>
    </location>
</feature>
<dbReference type="EMBL" id="HBEU01000462">
    <property type="protein sequence ID" value="CAD8574166.1"/>
    <property type="molecule type" value="Transcribed_RNA"/>
</dbReference>
<accession>A0A7S0KBT7</accession>
<feature type="region of interest" description="Disordered" evidence="1">
    <location>
        <begin position="146"/>
        <end position="185"/>
    </location>
</feature>
<proteinExistence type="predicted"/>
<feature type="compositionally biased region" description="Acidic residues" evidence="1">
    <location>
        <begin position="156"/>
        <end position="182"/>
    </location>
</feature>
<feature type="compositionally biased region" description="Low complexity" evidence="1">
    <location>
        <begin position="45"/>
        <end position="59"/>
    </location>
</feature>
<sequence>MTGILNKNPKYSANKDTNPALEPEGSDRGGPIRGDVVERNILPPKQQQQEQQMSLQKSSKVNRKANKSLAQLLRATDNLHVDENRIGSGQEDGLNVSSTATTTTRVSSSSLPSENNTNEERIEAEISFTCMSVDEYKEHGKRNEVLNLDGCNENDNSVDDESDSKDEEIDAGEEDNDEEDREYAESDWNVNAYVLADDFEAVDEQSRAAAKKMSKMERMAHYLYGDMEEIEEQPREPEIKPFLVLWQAITSWVTSSSASLLKNWKLEKDYEQDSSVHDTSDVGSSRCTGLMAILKMNLPAAFRNLESSGRISVERKKKMELRMGQLVRSFDFSNPMKKFHETSLWRALTIILLEMTMVREFDFNQGTLPSDVSLVGISLPEYKYLVCSSITSLI</sequence>
<organism evidence="2">
    <name type="scientific">Leptocylindrus aporus</name>
    <dbReference type="NCBI Taxonomy" id="1398097"/>
    <lineage>
        <taxon>Eukaryota</taxon>
        <taxon>Sar</taxon>
        <taxon>Stramenopiles</taxon>
        <taxon>Ochrophyta</taxon>
        <taxon>Bacillariophyta</taxon>
        <taxon>Coscinodiscophyceae</taxon>
        <taxon>Chaetocerotophycidae</taxon>
        <taxon>Leptocylindrales</taxon>
        <taxon>Leptocylindraceae</taxon>
        <taxon>Leptocylindrus</taxon>
    </lineage>
</organism>
<gene>
    <name evidence="2" type="ORF">LDAN0322_LOCUS310</name>
</gene>
<evidence type="ECO:0000313" key="2">
    <source>
        <dbReference type="EMBL" id="CAD8574166.1"/>
    </source>
</evidence>
<evidence type="ECO:0000256" key="1">
    <source>
        <dbReference type="SAM" id="MobiDB-lite"/>
    </source>
</evidence>